<accession>A0A330M3N4</accession>
<evidence type="ECO:0000313" key="1">
    <source>
        <dbReference type="EMBL" id="SQH74287.1"/>
    </source>
</evidence>
<organism evidence="1 2">
    <name type="scientific">Shewanella benthica</name>
    <dbReference type="NCBI Taxonomy" id="43661"/>
    <lineage>
        <taxon>Bacteria</taxon>
        <taxon>Pseudomonadati</taxon>
        <taxon>Pseudomonadota</taxon>
        <taxon>Gammaproteobacteria</taxon>
        <taxon>Alteromonadales</taxon>
        <taxon>Shewanellaceae</taxon>
        <taxon>Shewanella</taxon>
    </lineage>
</organism>
<evidence type="ECO:0000313" key="2">
    <source>
        <dbReference type="Proteomes" id="UP000250123"/>
    </source>
</evidence>
<dbReference type="KEGG" id="sbk:SHEWBE_0295"/>
<name>A0A330M3N4_9GAMM</name>
<dbReference type="EMBL" id="LS483452">
    <property type="protein sequence ID" value="SQH74287.1"/>
    <property type="molecule type" value="Genomic_DNA"/>
</dbReference>
<protein>
    <submittedName>
        <fullName evidence="1">Uncharacterized protein</fullName>
    </submittedName>
</protein>
<dbReference type="Proteomes" id="UP000250123">
    <property type="component" value="Chromosome SHEWBE"/>
</dbReference>
<reference evidence="2" key="1">
    <citation type="submission" date="2018-06" db="EMBL/GenBank/DDBJ databases">
        <authorList>
            <person name="Cea G.-C."/>
            <person name="William W."/>
        </authorList>
    </citation>
    <scope>NUCLEOTIDE SEQUENCE [LARGE SCALE GENOMIC DNA]</scope>
    <source>
        <strain evidence="2">DB21MT-2</strain>
    </source>
</reference>
<gene>
    <name evidence="1" type="ORF">SHEWBE_0295</name>
</gene>
<proteinExistence type="predicted"/>
<sequence length="21" mass="2378">MLPAPSRVKDSIGVWEHINNN</sequence>
<dbReference type="AlphaFoldDB" id="A0A330M3N4"/>